<dbReference type="InterPro" id="IPR017938">
    <property type="entry name" value="Riboflavin_synthase-like_b-brl"/>
</dbReference>
<organism evidence="2 3">
    <name type="scientific">Candidatus Undinarchaeum marinum</name>
    <dbReference type="NCBI Taxonomy" id="2756141"/>
    <lineage>
        <taxon>Archaea</taxon>
        <taxon>Candidatus Undinarchaeota</taxon>
        <taxon>Candidatus Undinarchaeia</taxon>
        <taxon>Candidatus Undinarchaeales</taxon>
        <taxon>Candidatus Undinarchaeaceae</taxon>
        <taxon>Candidatus Undinarchaeum</taxon>
    </lineage>
</organism>
<evidence type="ECO:0000313" key="2">
    <source>
        <dbReference type="EMBL" id="HIJ99672.1"/>
    </source>
</evidence>
<dbReference type="PRINTS" id="PR00371">
    <property type="entry name" value="FPNCR"/>
</dbReference>
<dbReference type="InterPro" id="IPR017927">
    <property type="entry name" value="FAD-bd_FR_type"/>
</dbReference>
<accession>A0A832V0N3</accession>
<dbReference type="Pfam" id="PF00970">
    <property type="entry name" value="FAD_binding_6"/>
    <property type="match status" value="1"/>
</dbReference>
<dbReference type="AlphaFoldDB" id="A0A832V0N3"/>
<dbReference type="InterPro" id="IPR050415">
    <property type="entry name" value="MRET"/>
</dbReference>
<dbReference type="GO" id="GO:0051537">
    <property type="term" value="F:2 iron, 2 sulfur cluster binding"/>
    <property type="evidence" value="ECO:0007669"/>
    <property type="project" value="InterPro"/>
</dbReference>
<dbReference type="SUPFAM" id="SSF63380">
    <property type="entry name" value="Riboflavin synthase domain-like"/>
    <property type="match status" value="1"/>
</dbReference>
<dbReference type="GO" id="GO:0016491">
    <property type="term" value="F:oxidoreductase activity"/>
    <property type="evidence" value="ECO:0007669"/>
    <property type="project" value="InterPro"/>
</dbReference>
<feature type="domain" description="FAD-binding FR-type" evidence="1">
    <location>
        <begin position="3"/>
        <end position="103"/>
    </location>
</feature>
<sequence length="232" mass="25810">MIPKKYLASLKSVGELSDDVSYFTFNLDSPMLFEPGQFVMISMDIDGETVKRAYSIASSPESTEVLAFCVKLLKDGKLSSALDKLETGDTVEIQGPYGNFLLSEPELDQLFIAAGTGVAPLIPMLKSYLENNNCEATLLFGFRHEKDFLFKKDLEKLTSSYANFKLVPITSRPHEGWTGLSGHVTAYLEDHINDIARTISYVCGHNDMVVDVRKILIESGLSPERIKIDNWG</sequence>
<proteinExistence type="predicted"/>
<evidence type="ECO:0000259" key="1">
    <source>
        <dbReference type="PROSITE" id="PS51384"/>
    </source>
</evidence>
<dbReference type="Gene3D" id="3.40.50.80">
    <property type="entry name" value="Nucleotide-binding domain of ferredoxin-NADP reductase (FNR) module"/>
    <property type="match status" value="1"/>
</dbReference>
<dbReference type="SUPFAM" id="SSF52343">
    <property type="entry name" value="Ferredoxin reductase-like, C-terminal NADP-linked domain"/>
    <property type="match status" value="1"/>
</dbReference>
<dbReference type="GO" id="GO:0050660">
    <property type="term" value="F:flavin adenine dinucleotide binding"/>
    <property type="evidence" value="ECO:0007669"/>
    <property type="project" value="InterPro"/>
</dbReference>
<dbReference type="PANTHER" id="PTHR47354">
    <property type="entry name" value="NADH OXIDOREDUCTASE HCR"/>
    <property type="match status" value="1"/>
</dbReference>
<evidence type="ECO:0000313" key="3">
    <source>
        <dbReference type="Proteomes" id="UP000604391"/>
    </source>
</evidence>
<dbReference type="InterPro" id="IPR001433">
    <property type="entry name" value="OxRdtase_FAD/NAD-bd"/>
</dbReference>
<dbReference type="Proteomes" id="UP000604391">
    <property type="component" value="Unassembled WGS sequence"/>
</dbReference>
<dbReference type="InterPro" id="IPR001709">
    <property type="entry name" value="Flavoprot_Pyr_Nucl_cyt_Rdtase"/>
</dbReference>
<protein>
    <submittedName>
        <fullName evidence="2">FAD-dependent oxidoreductase</fullName>
    </submittedName>
</protein>
<dbReference type="PROSITE" id="PS51384">
    <property type="entry name" value="FAD_FR"/>
    <property type="match status" value="1"/>
</dbReference>
<dbReference type="Pfam" id="PF00175">
    <property type="entry name" value="NAD_binding_1"/>
    <property type="match status" value="1"/>
</dbReference>
<name>A0A832V0N3_9ARCH</name>
<gene>
    <name evidence="2" type="ORF">H1011_02510</name>
</gene>
<dbReference type="InterPro" id="IPR039261">
    <property type="entry name" value="FNR_nucleotide-bd"/>
</dbReference>
<dbReference type="PANTHER" id="PTHR47354:SF5">
    <property type="entry name" value="PROTEIN RFBI"/>
    <property type="match status" value="1"/>
</dbReference>
<dbReference type="PRINTS" id="PR00406">
    <property type="entry name" value="CYTB5RDTASE"/>
</dbReference>
<comment type="caution">
    <text evidence="2">The sequence shown here is derived from an EMBL/GenBank/DDBJ whole genome shotgun (WGS) entry which is preliminary data.</text>
</comment>
<dbReference type="InterPro" id="IPR008333">
    <property type="entry name" value="Cbr1-like_FAD-bd_dom"/>
</dbReference>
<dbReference type="GO" id="GO:0006221">
    <property type="term" value="P:pyrimidine nucleotide biosynthetic process"/>
    <property type="evidence" value="ECO:0007669"/>
    <property type="project" value="InterPro"/>
</dbReference>
<dbReference type="PIRSF" id="PIRSF006816">
    <property type="entry name" value="Cyc3_hyd_g"/>
    <property type="match status" value="1"/>
</dbReference>
<dbReference type="EMBL" id="DVAD01000014">
    <property type="protein sequence ID" value="HIJ99672.1"/>
    <property type="molecule type" value="Genomic_DNA"/>
</dbReference>
<dbReference type="InterPro" id="IPR012165">
    <property type="entry name" value="Cyt_c3_hydrogenase_gsu"/>
</dbReference>
<dbReference type="CDD" id="cd00322">
    <property type="entry name" value="FNR_like"/>
    <property type="match status" value="1"/>
</dbReference>
<keyword evidence="3" id="KW-1185">Reference proteome</keyword>
<dbReference type="Gene3D" id="2.40.30.10">
    <property type="entry name" value="Translation factors"/>
    <property type="match status" value="1"/>
</dbReference>
<reference evidence="2 3" key="1">
    <citation type="journal article" name="Nat. Commun.">
        <title>Undinarchaeota illuminate DPANN phylogeny and the impact of gene transfer on archaeal evolution.</title>
        <authorList>
            <person name="Dombrowski N."/>
            <person name="Williams T.A."/>
            <person name="Sun J."/>
            <person name="Woodcroft B.J."/>
            <person name="Lee J.H."/>
            <person name="Minh B.Q."/>
            <person name="Rinke C."/>
            <person name="Spang A."/>
        </authorList>
    </citation>
    <scope>NUCLEOTIDE SEQUENCE [LARGE SCALE GENOMIC DNA]</scope>
    <source>
        <strain evidence="2">MAG_bin17</strain>
    </source>
</reference>